<dbReference type="RefSeq" id="WP_260790548.1">
    <property type="nucleotide sequence ID" value="NZ_CP093313.1"/>
</dbReference>
<organism evidence="2 3">
    <name type="scientific">Occallatibacter riparius</name>
    <dbReference type="NCBI Taxonomy" id="1002689"/>
    <lineage>
        <taxon>Bacteria</taxon>
        <taxon>Pseudomonadati</taxon>
        <taxon>Acidobacteriota</taxon>
        <taxon>Terriglobia</taxon>
        <taxon>Terriglobales</taxon>
        <taxon>Acidobacteriaceae</taxon>
        <taxon>Occallatibacter</taxon>
    </lineage>
</organism>
<gene>
    <name evidence="2" type="ORF">MOP44_13990</name>
</gene>
<evidence type="ECO:0000313" key="2">
    <source>
        <dbReference type="EMBL" id="UWZ81695.1"/>
    </source>
</evidence>
<dbReference type="InterPro" id="IPR052897">
    <property type="entry name" value="Sec-Metab_Biosynth_Hydrolase"/>
</dbReference>
<feature type="domain" description="AB hydrolase-1" evidence="1">
    <location>
        <begin position="19"/>
        <end position="229"/>
    </location>
</feature>
<dbReference type="Pfam" id="PF12697">
    <property type="entry name" value="Abhydrolase_6"/>
    <property type="match status" value="1"/>
</dbReference>
<name>A0A9J7BG16_9BACT</name>
<reference evidence="2" key="1">
    <citation type="submission" date="2021-04" db="EMBL/GenBank/DDBJ databases">
        <title>Phylogenetic analysis of Acidobacteriaceae.</title>
        <authorList>
            <person name="Qiu L."/>
            <person name="Zhang Q."/>
        </authorList>
    </citation>
    <scope>NUCLEOTIDE SEQUENCE</scope>
    <source>
        <strain evidence="2">DSM 25168</strain>
    </source>
</reference>
<dbReference type="InterPro" id="IPR000073">
    <property type="entry name" value="AB_hydrolase_1"/>
</dbReference>
<accession>A0A9J7BG16</accession>
<proteinExistence type="predicted"/>
<dbReference type="AlphaFoldDB" id="A0A9J7BG16"/>
<keyword evidence="2" id="KW-0378">Hydrolase</keyword>
<dbReference type="Proteomes" id="UP001059380">
    <property type="component" value="Chromosome"/>
</dbReference>
<evidence type="ECO:0000313" key="3">
    <source>
        <dbReference type="Proteomes" id="UP001059380"/>
    </source>
</evidence>
<dbReference type="PANTHER" id="PTHR37017:SF11">
    <property type="entry name" value="ESTERASE_LIPASE_THIOESTERASE DOMAIN-CONTAINING PROTEIN"/>
    <property type="match status" value="1"/>
</dbReference>
<dbReference type="EMBL" id="CP093313">
    <property type="protein sequence ID" value="UWZ81695.1"/>
    <property type="molecule type" value="Genomic_DNA"/>
</dbReference>
<dbReference type="InterPro" id="IPR029058">
    <property type="entry name" value="AB_hydrolase_fold"/>
</dbReference>
<dbReference type="Gene3D" id="3.40.50.1820">
    <property type="entry name" value="alpha/beta hydrolase"/>
    <property type="match status" value="1"/>
</dbReference>
<evidence type="ECO:0000259" key="1">
    <source>
        <dbReference type="Pfam" id="PF12697"/>
    </source>
</evidence>
<sequence length="256" mass="27977">MPSAHAKGFIMATQHKPSIVFVHDIWADGSSFSKLIPPLQADGYEVLASQHRLDTFDDDIETVRQTIDRASGPVLLVGHSYGGSLITHAGTDPRVAGLVYIAALSLDSGETLHGLQAKFPTADIYSHIDVRFGRAWMKPDGIACFVGDLPDHEQKLVWATQNPCAADLLAEIAGGIGWKSKPSWYIVCTNDRTLHPELQHFMAKRMRSTIFEIASGHVPMLSQPKVVLDVIREAGAAIMNGAEKHSQVHSRSPLVR</sequence>
<dbReference type="GO" id="GO:0016787">
    <property type="term" value="F:hydrolase activity"/>
    <property type="evidence" value="ECO:0007669"/>
    <property type="project" value="UniProtKB-KW"/>
</dbReference>
<dbReference type="PANTHER" id="PTHR37017">
    <property type="entry name" value="AB HYDROLASE-1 DOMAIN-CONTAINING PROTEIN-RELATED"/>
    <property type="match status" value="1"/>
</dbReference>
<keyword evidence="3" id="KW-1185">Reference proteome</keyword>
<dbReference type="SUPFAM" id="SSF53474">
    <property type="entry name" value="alpha/beta-Hydrolases"/>
    <property type="match status" value="1"/>
</dbReference>
<dbReference type="KEGG" id="orp:MOP44_13990"/>
<protein>
    <submittedName>
        <fullName evidence="2">Alpha/beta hydrolase</fullName>
    </submittedName>
</protein>